<dbReference type="GO" id="GO:0006338">
    <property type="term" value="P:chromatin remodeling"/>
    <property type="evidence" value="ECO:0000318"/>
    <property type="project" value="GO_Central"/>
</dbReference>
<reference evidence="15 16" key="1">
    <citation type="journal article" date="2008" name="Nature">
        <title>The Trichoplax genome and the nature of placozoans.</title>
        <authorList>
            <person name="Srivastava M."/>
            <person name="Begovic E."/>
            <person name="Chapman J."/>
            <person name="Putnam N.H."/>
            <person name="Hellsten U."/>
            <person name="Kawashima T."/>
            <person name="Kuo A."/>
            <person name="Mitros T."/>
            <person name="Salamov A."/>
            <person name="Carpenter M.L."/>
            <person name="Signorovitch A.Y."/>
            <person name="Moreno M.A."/>
            <person name="Kamm K."/>
            <person name="Grimwood J."/>
            <person name="Schmutz J."/>
            <person name="Shapiro H."/>
            <person name="Grigoriev I.V."/>
            <person name="Buss L.W."/>
            <person name="Schierwater B."/>
            <person name="Dellaporta S.L."/>
            <person name="Rokhsar D.S."/>
        </authorList>
    </citation>
    <scope>NUCLEOTIDE SEQUENCE [LARGE SCALE GENOMIC DNA]</scope>
    <source>
        <strain evidence="15 16">Grell-BS-1999</strain>
    </source>
</reference>
<evidence type="ECO:0000256" key="11">
    <source>
        <dbReference type="ARBA" id="ARBA00049303"/>
    </source>
</evidence>
<evidence type="ECO:0000256" key="8">
    <source>
        <dbReference type="ARBA" id="ARBA00022771"/>
    </source>
</evidence>
<dbReference type="GO" id="GO:0006355">
    <property type="term" value="P:regulation of DNA-templated transcription"/>
    <property type="evidence" value="ECO:0000318"/>
    <property type="project" value="GO_Central"/>
</dbReference>
<evidence type="ECO:0000259" key="14">
    <source>
        <dbReference type="PROSITE" id="PS00028"/>
    </source>
</evidence>
<dbReference type="Proteomes" id="UP000009022">
    <property type="component" value="Unassembled WGS sequence"/>
</dbReference>
<dbReference type="Pfam" id="PF21137">
    <property type="entry name" value="ANM3_C2H2_Zf"/>
    <property type="match status" value="1"/>
</dbReference>
<dbReference type="InterPro" id="IPR049482">
    <property type="entry name" value="ANM3-like_C2H2_Zf"/>
</dbReference>
<evidence type="ECO:0000256" key="4">
    <source>
        <dbReference type="ARBA" id="ARBA00022603"/>
    </source>
</evidence>
<dbReference type="InterPro" id="IPR025799">
    <property type="entry name" value="Arg_MeTrfase"/>
</dbReference>
<dbReference type="InterPro" id="IPR013087">
    <property type="entry name" value="Znf_C2H2_type"/>
</dbReference>
<evidence type="ECO:0000256" key="9">
    <source>
        <dbReference type="ARBA" id="ARBA00022833"/>
    </source>
</evidence>
<dbReference type="InterPro" id="IPR041698">
    <property type="entry name" value="Methyltransf_25"/>
</dbReference>
<dbReference type="KEGG" id="tad:TRIADDRAFT_52302"/>
<dbReference type="FunFam" id="2.70.160.11:FF:000001">
    <property type="entry name" value="Blast:Protein arginine N-methyltransferase 1"/>
    <property type="match status" value="1"/>
</dbReference>
<dbReference type="InParanoid" id="B3RHX2"/>
<dbReference type="OMA" id="NFWENIS"/>
<feature type="domain" description="C2H2-type" evidence="14">
    <location>
        <begin position="41"/>
        <end position="62"/>
    </location>
</feature>
<keyword evidence="6 12" id="KW-0949">S-adenosyl-L-methionine</keyword>
<evidence type="ECO:0000256" key="10">
    <source>
        <dbReference type="ARBA" id="ARBA00047384"/>
    </source>
</evidence>
<evidence type="ECO:0000256" key="2">
    <source>
        <dbReference type="ARBA" id="ARBA00011925"/>
    </source>
</evidence>
<dbReference type="eggNOG" id="KOG1499">
    <property type="taxonomic scope" value="Eukaryota"/>
</dbReference>
<dbReference type="AlphaFoldDB" id="B3RHX2"/>
<keyword evidence="4 12" id="KW-0489">Methyltransferase</keyword>
<accession>B3RHX2</accession>
<dbReference type="GeneID" id="6750083"/>
<dbReference type="Pfam" id="PF22528">
    <property type="entry name" value="PRMT_C"/>
    <property type="match status" value="1"/>
</dbReference>
<feature type="compositionally biased region" description="Acidic residues" evidence="13">
    <location>
        <begin position="14"/>
        <end position="24"/>
    </location>
</feature>
<dbReference type="InterPro" id="IPR029063">
    <property type="entry name" value="SAM-dependent_MTases_sf"/>
</dbReference>
<dbReference type="EC" id="2.1.1.319" evidence="2"/>
<dbReference type="GO" id="GO:0035242">
    <property type="term" value="F:protein-arginine omega-N asymmetric methyltransferase activity"/>
    <property type="evidence" value="ECO:0007669"/>
    <property type="project" value="UniProtKB-EC"/>
</dbReference>
<evidence type="ECO:0000256" key="5">
    <source>
        <dbReference type="ARBA" id="ARBA00022679"/>
    </source>
</evidence>
<organism evidence="15 16">
    <name type="scientific">Trichoplax adhaerens</name>
    <name type="common">Trichoplax reptans</name>
    <dbReference type="NCBI Taxonomy" id="10228"/>
    <lineage>
        <taxon>Eukaryota</taxon>
        <taxon>Metazoa</taxon>
        <taxon>Placozoa</taxon>
        <taxon>Uniplacotomia</taxon>
        <taxon>Trichoplacea</taxon>
        <taxon>Trichoplacidae</taxon>
        <taxon>Trichoplax</taxon>
    </lineage>
</organism>
<dbReference type="PANTHER" id="PTHR11006:SF53">
    <property type="entry name" value="PROTEIN ARGININE N-METHYLTRANSFERASE 3"/>
    <property type="match status" value="1"/>
</dbReference>
<dbReference type="GO" id="GO:0005634">
    <property type="term" value="C:nucleus"/>
    <property type="evidence" value="ECO:0000318"/>
    <property type="project" value="GO_Central"/>
</dbReference>
<dbReference type="InterPro" id="IPR036236">
    <property type="entry name" value="Znf_C2H2_sf"/>
</dbReference>
<keyword evidence="7" id="KW-0479">Metal-binding</keyword>
<evidence type="ECO:0000256" key="6">
    <source>
        <dbReference type="ARBA" id="ARBA00022691"/>
    </source>
</evidence>
<evidence type="ECO:0000256" key="7">
    <source>
        <dbReference type="ARBA" id="ARBA00022723"/>
    </source>
</evidence>
<dbReference type="CTD" id="6750083"/>
<dbReference type="PROSITE" id="PS00028">
    <property type="entry name" value="ZINC_FINGER_C2H2_1"/>
    <property type="match status" value="1"/>
</dbReference>
<comment type="subcellular location">
    <subcellularLocation>
        <location evidence="1">Cytoplasm</location>
        <location evidence="1">Cytosol</location>
    </subcellularLocation>
</comment>
<keyword evidence="5 12" id="KW-0808">Transferase</keyword>
<evidence type="ECO:0000256" key="12">
    <source>
        <dbReference type="PROSITE-ProRule" id="PRU01015"/>
    </source>
</evidence>
<dbReference type="GO" id="GO:0008270">
    <property type="term" value="F:zinc ion binding"/>
    <property type="evidence" value="ECO:0007669"/>
    <property type="project" value="UniProtKB-KW"/>
</dbReference>
<evidence type="ECO:0000256" key="13">
    <source>
        <dbReference type="SAM" id="MobiDB-lite"/>
    </source>
</evidence>
<keyword evidence="3" id="KW-0963">Cytoplasm</keyword>
<dbReference type="Gene3D" id="2.70.160.11">
    <property type="entry name" value="Hnrnp arginine n-methyltransferase1"/>
    <property type="match status" value="1"/>
</dbReference>
<dbReference type="GO" id="GO:0032259">
    <property type="term" value="P:methylation"/>
    <property type="evidence" value="ECO:0007669"/>
    <property type="project" value="UniProtKB-KW"/>
</dbReference>
<dbReference type="GO" id="GO:0016274">
    <property type="term" value="F:protein-arginine N-methyltransferase activity"/>
    <property type="evidence" value="ECO:0000318"/>
    <property type="project" value="GO_Central"/>
</dbReference>
<dbReference type="SUPFAM" id="SSF53335">
    <property type="entry name" value="S-adenosyl-L-methionine-dependent methyltransferases"/>
    <property type="match status" value="1"/>
</dbReference>
<dbReference type="FunCoup" id="B3RHX2">
    <property type="interactions" value="1269"/>
</dbReference>
<evidence type="ECO:0000313" key="16">
    <source>
        <dbReference type="Proteomes" id="UP000009022"/>
    </source>
</evidence>
<evidence type="ECO:0000256" key="3">
    <source>
        <dbReference type="ARBA" id="ARBA00022490"/>
    </source>
</evidence>
<dbReference type="InterPro" id="IPR055135">
    <property type="entry name" value="PRMT_dom"/>
</dbReference>
<feature type="region of interest" description="Disordered" evidence="13">
    <location>
        <begin position="1"/>
        <end position="24"/>
    </location>
</feature>
<dbReference type="PROSITE" id="PS51678">
    <property type="entry name" value="SAM_MT_PRMT"/>
    <property type="match status" value="1"/>
</dbReference>
<keyword evidence="9" id="KW-0862">Zinc</keyword>
<dbReference type="SUPFAM" id="SSF57667">
    <property type="entry name" value="beta-beta-alpha zinc fingers"/>
    <property type="match status" value="1"/>
</dbReference>
<comment type="catalytic activity">
    <reaction evidence="11">
        <text>L-arginyl-[protein] + S-adenosyl-L-methionine = N(omega)-methyl-L-arginyl-[protein] + S-adenosyl-L-homocysteine + H(+)</text>
        <dbReference type="Rhea" id="RHEA:48100"/>
        <dbReference type="Rhea" id="RHEA-COMP:10532"/>
        <dbReference type="Rhea" id="RHEA-COMP:11990"/>
        <dbReference type="ChEBI" id="CHEBI:15378"/>
        <dbReference type="ChEBI" id="CHEBI:29965"/>
        <dbReference type="ChEBI" id="CHEBI:57856"/>
        <dbReference type="ChEBI" id="CHEBI:59789"/>
        <dbReference type="ChEBI" id="CHEBI:65280"/>
    </reaction>
    <physiologicalReaction direction="left-to-right" evidence="11">
        <dbReference type="Rhea" id="RHEA:48101"/>
    </physiologicalReaction>
</comment>
<dbReference type="OrthoDB" id="7848332at2759"/>
<dbReference type="Pfam" id="PF13649">
    <property type="entry name" value="Methyltransf_25"/>
    <property type="match status" value="1"/>
</dbReference>
<evidence type="ECO:0000256" key="1">
    <source>
        <dbReference type="ARBA" id="ARBA00004514"/>
    </source>
</evidence>
<evidence type="ECO:0000313" key="15">
    <source>
        <dbReference type="EMBL" id="EDV29667.1"/>
    </source>
</evidence>
<gene>
    <name evidence="15" type="ORF">TRIADDRAFT_52302</name>
</gene>
<name>B3RHX2_TRIAD</name>
<dbReference type="PANTHER" id="PTHR11006">
    <property type="entry name" value="PROTEIN ARGININE N-METHYLTRANSFERASE"/>
    <property type="match status" value="1"/>
</dbReference>
<keyword evidence="8" id="KW-0863">Zinc-finger</keyword>
<keyword evidence="16" id="KW-1185">Reference proteome</keyword>
<dbReference type="GO" id="GO:0005829">
    <property type="term" value="C:cytosol"/>
    <property type="evidence" value="ECO:0007669"/>
    <property type="project" value="UniProtKB-SubCell"/>
</dbReference>
<dbReference type="HOGENOM" id="CLU_017375_6_2_1"/>
<sequence>MDEVESPSLTEGQFVDDESLDDDEDWEDWCEDGNDVEEVLCLFCSEKFHSVEKLIHHLKEYHNFNLETVANRYGFDVYGRIKLINYIRLTHPLPNFWENISDSIPWESENFLKPVISDDLLLRYVIDMEDTFESGAIDADMEVVNHFTGYRKQDRIRTEAYMNFILNNPALFRDKIVLDVGCGTGILSMFAAKAGCRHVYAIDQSDIINYARDIVMENQLENKITLIKGKVEDVKLPIEKVDVIISEWMGYCLLFESMLDSVIFAREKWLTVDGQVYPNSCSLNAVAINDKIMHDKSIEFWDNVYGFKMSCLKSTVLDDADIAVVKSETIISDICCLKILDVSSVKVDELNFQCPISLKINQAGCITALVVYFDTFFSKTESFSTGPCAPATHWGQTIFHLRDRLNVEKGEQIFGQFSCMKNKENHRNLNVNIVLESSINKNTFKLQQVYYLR</sequence>
<dbReference type="STRING" id="10228.B3RHX2"/>
<comment type="catalytic activity">
    <reaction evidence="10">
        <text>L-arginyl-[protein] + 2 S-adenosyl-L-methionine = N(omega),N(omega)-dimethyl-L-arginyl-[protein] + 2 S-adenosyl-L-homocysteine + 2 H(+)</text>
        <dbReference type="Rhea" id="RHEA:48096"/>
        <dbReference type="Rhea" id="RHEA-COMP:10532"/>
        <dbReference type="Rhea" id="RHEA-COMP:11991"/>
        <dbReference type="ChEBI" id="CHEBI:15378"/>
        <dbReference type="ChEBI" id="CHEBI:29965"/>
        <dbReference type="ChEBI" id="CHEBI:57856"/>
        <dbReference type="ChEBI" id="CHEBI:59789"/>
        <dbReference type="ChEBI" id="CHEBI:61897"/>
        <dbReference type="EC" id="2.1.1.319"/>
    </reaction>
    <physiologicalReaction direction="left-to-right" evidence="10">
        <dbReference type="Rhea" id="RHEA:48097"/>
    </physiologicalReaction>
</comment>
<dbReference type="GO" id="GO:0042054">
    <property type="term" value="F:histone methyltransferase activity"/>
    <property type="evidence" value="ECO:0000318"/>
    <property type="project" value="GO_Central"/>
</dbReference>
<dbReference type="EMBL" id="DS985241">
    <property type="protein sequence ID" value="EDV29667.1"/>
    <property type="molecule type" value="Genomic_DNA"/>
</dbReference>
<dbReference type="FunFam" id="3.40.50.150:FF:000003">
    <property type="entry name" value="Blast:Protein arginine N-methyltransferase 1"/>
    <property type="match status" value="1"/>
</dbReference>
<proteinExistence type="predicted"/>
<dbReference type="CDD" id="cd02440">
    <property type="entry name" value="AdoMet_MTases"/>
    <property type="match status" value="1"/>
</dbReference>
<dbReference type="RefSeq" id="XP_002108869.1">
    <property type="nucleotide sequence ID" value="XM_002108833.1"/>
</dbReference>
<dbReference type="PhylomeDB" id="B3RHX2"/>
<protein>
    <recommendedName>
        <fullName evidence="2">type I protein arginine methyltransferase</fullName>
        <ecNumber evidence="2">2.1.1.319</ecNumber>
    </recommendedName>
</protein>
<dbReference type="Gene3D" id="3.40.50.150">
    <property type="entry name" value="Vaccinia Virus protein VP39"/>
    <property type="match status" value="1"/>
</dbReference>